<sequence length="58" mass="6847">MSDYFERFISTDKFKEFNEEIAEDVMRIILSEVSSFTYRKTCKMTRSNTMASCLIQSS</sequence>
<evidence type="ECO:0000313" key="2">
    <source>
        <dbReference type="Proteomes" id="UP001497535"/>
    </source>
</evidence>
<name>A0ACB1B4X1_MELEN</name>
<protein>
    <submittedName>
        <fullName evidence="1">Uncharacterized protein</fullName>
    </submittedName>
</protein>
<proteinExistence type="predicted"/>
<keyword evidence="2" id="KW-1185">Reference proteome</keyword>
<reference evidence="1" key="1">
    <citation type="submission" date="2023-11" db="EMBL/GenBank/DDBJ databases">
        <authorList>
            <person name="Poullet M."/>
        </authorList>
    </citation>
    <scope>NUCLEOTIDE SEQUENCE</scope>
    <source>
        <strain evidence="1">E1834</strain>
    </source>
</reference>
<dbReference type="EMBL" id="CAVMJV010000195">
    <property type="protein sequence ID" value="CAK5123706.1"/>
    <property type="molecule type" value="Genomic_DNA"/>
</dbReference>
<dbReference type="Proteomes" id="UP001497535">
    <property type="component" value="Unassembled WGS sequence"/>
</dbReference>
<accession>A0ACB1B4X1</accession>
<organism evidence="1 2">
    <name type="scientific">Meloidogyne enterolobii</name>
    <name type="common">Root-knot nematode worm</name>
    <name type="synonym">Meloidogyne mayaguensis</name>
    <dbReference type="NCBI Taxonomy" id="390850"/>
    <lineage>
        <taxon>Eukaryota</taxon>
        <taxon>Metazoa</taxon>
        <taxon>Ecdysozoa</taxon>
        <taxon>Nematoda</taxon>
        <taxon>Chromadorea</taxon>
        <taxon>Rhabditida</taxon>
        <taxon>Tylenchina</taxon>
        <taxon>Tylenchomorpha</taxon>
        <taxon>Tylenchoidea</taxon>
        <taxon>Meloidogynidae</taxon>
        <taxon>Meloidogyninae</taxon>
        <taxon>Meloidogyne</taxon>
    </lineage>
</organism>
<comment type="caution">
    <text evidence="1">The sequence shown here is derived from an EMBL/GenBank/DDBJ whole genome shotgun (WGS) entry which is preliminary data.</text>
</comment>
<evidence type="ECO:0000313" key="1">
    <source>
        <dbReference type="EMBL" id="CAK5123706.1"/>
    </source>
</evidence>
<gene>
    <name evidence="1" type="ORF">MENTE1834_LOCUS47535</name>
</gene>